<dbReference type="RefSeq" id="WP_200339092.1">
    <property type="nucleotide sequence ID" value="NZ_NRRL01000003.1"/>
</dbReference>
<protein>
    <submittedName>
        <fullName evidence="1">Uncharacterized protein</fullName>
    </submittedName>
</protein>
<comment type="caution">
    <text evidence="1">The sequence shown here is derived from an EMBL/GenBank/DDBJ whole genome shotgun (WGS) entry which is preliminary data.</text>
</comment>
<keyword evidence="2" id="KW-1185">Reference proteome</keyword>
<proteinExistence type="predicted"/>
<reference evidence="1 2" key="1">
    <citation type="journal article" date="2020" name="Microorganisms">
        <title>Osmotic Adaptation and Compatible Solute Biosynthesis of Phototrophic Bacteria as Revealed from Genome Analyses.</title>
        <authorList>
            <person name="Imhoff J.F."/>
            <person name="Rahn T."/>
            <person name="Kunzel S."/>
            <person name="Keller A."/>
            <person name="Neulinger S.C."/>
        </authorList>
    </citation>
    <scope>NUCLEOTIDE SEQUENCE [LARGE SCALE GENOMIC DNA]</scope>
    <source>
        <strain evidence="1 2">DSM 9895</strain>
    </source>
</reference>
<gene>
    <name evidence="1" type="ORF">CKO28_03095</name>
</gene>
<evidence type="ECO:0000313" key="1">
    <source>
        <dbReference type="EMBL" id="MBK1667030.1"/>
    </source>
</evidence>
<sequence>MTLRALSDLAPNGFGMMEIPNAGHSAQFRLYQRLPGFPPAMAEHPMAATTVPTRLLRTWTLDGTGWGRVDSGLTADFWTEAAGRLNIPRNPSPSSINGSDPEAPMLPVADWQDAHEISLARIMEIVLAYTDGATRPPFADVRRRIRA</sequence>
<name>A0ABS1D9K6_9PROT</name>
<evidence type="ECO:0000313" key="2">
    <source>
        <dbReference type="Proteomes" id="UP001296873"/>
    </source>
</evidence>
<accession>A0ABS1D9K6</accession>
<dbReference type="EMBL" id="NRRL01000003">
    <property type="protein sequence ID" value="MBK1667030.1"/>
    <property type="molecule type" value="Genomic_DNA"/>
</dbReference>
<organism evidence="1 2">
    <name type="scientific">Rhodovibrio sodomensis</name>
    <dbReference type="NCBI Taxonomy" id="1088"/>
    <lineage>
        <taxon>Bacteria</taxon>
        <taxon>Pseudomonadati</taxon>
        <taxon>Pseudomonadota</taxon>
        <taxon>Alphaproteobacteria</taxon>
        <taxon>Rhodospirillales</taxon>
        <taxon>Rhodovibrionaceae</taxon>
        <taxon>Rhodovibrio</taxon>
    </lineage>
</organism>
<dbReference type="Proteomes" id="UP001296873">
    <property type="component" value="Unassembled WGS sequence"/>
</dbReference>